<reference evidence="3" key="1">
    <citation type="journal article" date="2019" name="Int. J. Syst. Evol. Microbiol.">
        <title>The Global Catalogue of Microorganisms (GCM) 10K type strain sequencing project: providing services to taxonomists for standard genome sequencing and annotation.</title>
        <authorList>
            <consortium name="The Broad Institute Genomics Platform"/>
            <consortium name="The Broad Institute Genome Sequencing Center for Infectious Disease"/>
            <person name="Wu L."/>
            <person name="Ma J."/>
        </authorList>
    </citation>
    <scope>NUCLEOTIDE SEQUENCE [LARGE SCALE GENOMIC DNA]</scope>
    <source>
        <strain evidence="3">JCM 16898</strain>
    </source>
</reference>
<keyword evidence="1" id="KW-0732">Signal</keyword>
<name>A0ABP6X4V9_9PSEU</name>
<dbReference type="EMBL" id="BAAAZN010000011">
    <property type="protein sequence ID" value="GAA3560423.1"/>
    <property type="molecule type" value="Genomic_DNA"/>
</dbReference>
<evidence type="ECO:0000256" key="1">
    <source>
        <dbReference type="SAM" id="SignalP"/>
    </source>
</evidence>
<dbReference type="RefSeq" id="WP_344863921.1">
    <property type="nucleotide sequence ID" value="NZ_BAAAZN010000011.1"/>
</dbReference>
<evidence type="ECO:0000313" key="2">
    <source>
        <dbReference type="EMBL" id="GAA3560423.1"/>
    </source>
</evidence>
<keyword evidence="3" id="KW-1185">Reference proteome</keyword>
<accession>A0ABP6X4V9</accession>
<proteinExistence type="predicted"/>
<evidence type="ECO:0000313" key="3">
    <source>
        <dbReference type="Proteomes" id="UP001500689"/>
    </source>
</evidence>
<feature type="signal peptide" evidence="1">
    <location>
        <begin position="1"/>
        <end position="30"/>
    </location>
</feature>
<gene>
    <name evidence="2" type="ORF">GCM10022222_50210</name>
</gene>
<comment type="caution">
    <text evidence="2">The sequence shown here is derived from an EMBL/GenBank/DDBJ whole genome shotgun (WGS) entry which is preliminary data.</text>
</comment>
<protein>
    <submittedName>
        <fullName evidence="2">Cyclase</fullName>
    </submittedName>
</protein>
<dbReference type="Proteomes" id="UP001500689">
    <property type="component" value="Unassembled WGS sequence"/>
</dbReference>
<feature type="chain" id="PRO_5045864358" evidence="1">
    <location>
        <begin position="31"/>
        <end position="212"/>
    </location>
</feature>
<organism evidence="2 3">
    <name type="scientific">Amycolatopsis ultiminotia</name>
    <dbReference type="NCBI Taxonomy" id="543629"/>
    <lineage>
        <taxon>Bacteria</taxon>
        <taxon>Bacillati</taxon>
        <taxon>Actinomycetota</taxon>
        <taxon>Actinomycetes</taxon>
        <taxon>Pseudonocardiales</taxon>
        <taxon>Pseudonocardiaceae</taxon>
        <taxon>Amycolatopsis</taxon>
    </lineage>
</organism>
<sequence length="212" mass="21073">MKALRLSRPRLIALVAAAALPLALATPASAATTTIAFDCQADAPVVGPQQVSLDQDVDVTAPETVAPGAAFDVVIDEAPNTVPGEVAGNTVKEINTFALQFPVPANSTYVGADLAGGSGLGNTAPEIAVADGIATLSFPGPIAGGATFELPTITVHLKAGDSGKIETKLSGSSYDDPGLTFKAVAGTVIGDVTAPTACFPSPSPVFTTTTIG</sequence>